<protein>
    <submittedName>
        <fullName evidence="1">Protein-tyrosine-phosphatase</fullName>
    </submittedName>
</protein>
<evidence type="ECO:0000313" key="1">
    <source>
        <dbReference type="EMBL" id="TPV33405.1"/>
    </source>
</evidence>
<dbReference type="SUPFAM" id="SSF52788">
    <property type="entry name" value="Phosphotyrosine protein phosphatases I"/>
    <property type="match status" value="1"/>
</dbReference>
<proteinExistence type="predicted"/>
<dbReference type="EMBL" id="VHIQ01000004">
    <property type="protein sequence ID" value="TPV33405.1"/>
    <property type="molecule type" value="Genomic_DNA"/>
</dbReference>
<gene>
    <name evidence="1" type="ORF">FJ651_09975</name>
</gene>
<sequence>MYPQLTALIAGINLSDIPANRKSTLQLLIDYIQHKVINNQAVNLNFICTHNSRRSHLSQIWAQVMAANFEIPKVSCYSGGTEATAMFPMVGETLKAQGFNVMALSEGKNPVYAIKFSDHAHPVIAFSKVYDHAFNPVSNFAAVLTCSQADAGCPFIAGAEARIPVTYEDPKAFDGTPQQAAKYAERSTQIATELCYVFSNISKP</sequence>
<dbReference type="RefSeq" id="WP_140990367.1">
    <property type="nucleotide sequence ID" value="NZ_VHIQ01000004.1"/>
</dbReference>
<comment type="caution">
    <text evidence="1">The sequence shown here is derived from an EMBL/GenBank/DDBJ whole genome shotgun (WGS) entry which is preliminary data.</text>
</comment>
<name>A0A506PJ56_9FLAO</name>
<dbReference type="OrthoDB" id="9793058at2"/>
<keyword evidence="2" id="KW-1185">Reference proteome</keyword>
<dbReference type="AlphaFoldDB" id="A0A506PJ56"/>
<dbReference type="Proteomes" id="UP000317332">
    <property type="component" value="Unassembled WGS sequence"/>
</dbReference>
<accession>A0A506PJ56</accession>
<dbReference type="PANTHER" id="PTHR43428">
    <property type="entry name" value="ARSENATE REDUCTASE"/>
    <property type="match status" value="1"/>
</dbReference>
<dbReference type="InterPro" id="IPR036196">
    <property type="entry name" value="Ptyr_pPase_sf"/>
</dbReference>
<dbReference type="PANTHER" id="PTHR43428:SF1">
    <property type="entry name" value="ARSENATE REDUCTASE"/>
    <property type="match status" value="1"/>
</dbReference>
<dbReference type="Gene3D" id="3.40.50.2300">
    <property type="match status" value="1"/>
</dbReference>
<reference evidence="1 2" key="1">
    <citation type="submission" date="2019-06" db="EMBL/GenBank/DDBJ databases">
        <title>Flavobacteriaceae Paucihalobacterium erythroidium CWB-1, complete genome.</title>
        <authorList>
            <person name="Wu S."/>
        </authorList>
    </citation>
    <scope>NUCLEOTIDE SEQUENCE [LARGE SCALE GENOMIC DNA]</scope>
    <source>
        <strain evidence="1 2">CWB-1</strain>
    </source>
</reference>
<organism evidence="1 2">
    <name type="scientific">Paucihalobacter ruber</name>
    <dbReference type="NCBI Taxonomy" id="2567861"/>
    <lineage>
        <taxon>Bacteria</taxon>
        <taxon>Pseudomonadati</taxon>
        <taxon>Bacteroidota</taxon>
        <taxon>Flavobacteriia</taxon>
        <taxon>Flavobacteriales</taxon>
        <taxon>Flavobacteriaceae</taxon>
        <taxon>Paucihalobacter</taxon>
    </lineage>
</organism>
<evidence type="ECO:0000313" key="2">
    <source>
        <dbReference type="Proteomes" id="UP000317332"/>
    </source>
</evidence>